<dbReference type="GO" id="GO:0005886">
    <property type="term" value="C:plasma membrane"/>
    <property type="evidence" value="ECO:0007669"/>
    <property type="project" value="UniProtKB-SubCell"/>
</dbReference>
<keyword evidence="1" id="KW-1003">Cell membrane</keyword>
<feature type="transmembrane region" description="Helical" evidence="1">
    <location>
        <begin position="173"/>
        <end position="196"/>
    </location>
</feature>
<dbReference type="GO" id="GO:0010436">
    <property type="term" value="F:carotenoid dioxygenase activity"/>
    <property type="evidence" value="ECO:0007669"/>
    <property type="project" value="UniProtKB-UniRule"/>
</dbReference>
<comment type="similarity">
    <text evidence="1">Belongs to the Brp/Blh beta-carotene diooxygenase family.</text>
</comment>
<dbReference type="NCBIfam" id="TIGR03753">
    <property type="entry name" value="blh_monoox"/>
    <property type="match status" value="1"/>
</dbReference>
<dbReference type="EC" id="1.13.11.63" evidence="1"/>
<keyword evidence="1" id="KW-0472">Membrane</keyword>
<sequence>MSLPDSVALPLGSSAVPRRASYLIVLAAVAAWLLVPSLATWLLTPLLLVGALLLGVAHGACDQFVVPVTHPALTQSRLRYWVAFLVGYLGLAALVGLLWWWQPAVTVAVFFGLTAWHWGSADAPALATHRRHWIMHSLMRGGLLFAVPLHYWADETRAIINGLLGLGGAAPVSPAAIAQTALVLGIVVAGGHLLLWASYLRQGHRTTARTDMLEAGLLITLLVVLPPLLSAGVYFVFWHSLQHVLRMNQLMGRPLLSRQLLLGAEIGFFLRRSAPLLALSLAGLAVLYGIAWSQAATGSVFISLALLVASVVTLPHALLVTLGMDAVRWR</sequence>
<organism evidence="2 3">
    <name type="scientific">Hymenobacter roseosalivarius DSM 11622</name>
    <dbReference type="NCBI Taxonomy" id="645990"/>
    <lineage>
        <taxon>Bacteria</taxon>
        <taxon>Pseudomonadati</taxon>
        <taxon>Bacteroidota</taxon>
        <taxon>Cytophagia</taxon>
        <taxon>Cytophagales</taxon>
        <taxon>Hymenobacteraceae</taxon>
        <taxon>Hymenobacter</taxon>
    </lineage>
</organism>
<keyword evidence="1" id="KW-0479">Metal-binding</keyword>
<comment type="cofactor">
    <cofactor evidence="1">
        <name>Fe(2+)</name>
        <dbReference type="ChEBI" id="CHEBI:29033"/>
    </cofactor>
</comment>
<name>A0A1W1W0X5_9BACT</name>
<dbReference type="InterPro" id="IPR022270">
    <property type="entry name" value="Blh_diox"/>
</dbReference>
<keyword evidence="1" id="KW-0408">Iron</keyword>
<keyword evidence="1" id="KW-0812">Transmembrane</keyword>
<keyword evidence="3" id="KW-1185">Reference proteome</keyword>
<comment type="function">
    <text evidence="1">Catalyzes the cleavage of beta-carotene at its central double bond (15,15') to yield two molecules of all-trans-retinal.</text>
</comment>
<dbReference type="RefSeq" id="WP_159452087.1">
    <property type="nucleotide sequence ID" value="NZ_FWWW01000091.1"/>
</dbReference>
<protein>
    <recommendedName>
        <fullName evidence="1">Probable beta-carotene 15,15'-dioxygenase</fullName>
        <ecNumber evidence="1">1.13.11.63</ecNumber>
    </recommendedName>
</protein>
<accession>A0A1W1W0X5</accession>
<dbReference type="Proteomes" id="UP000192266">
    <property type="component" value="Unassembled WGS sequence"/>
</dbReference>
<comment type="catalytic activity">
    <reaction evidence="1">
        <text>all-trans-beta-carotene + O2 = 2 all-trans-retinal</text>
        <dbReference type="Rhea" id="RHEA:32887"/>
        <dbReference type="ChEBI" id="CHEBI:15379"/>
        <dbReference type="ChEBI" id="CHEBI:17579"/>
        <dbReference type="ChEBI" id="CHEBI:17898"/>
        <dbReference type="EC" id="1.13.11.63"/>
    </reaction>
</comment>
<dbReference type="GO" id="GO:0016121">
    <property type="term" value="P:carotene catabolic process"/>
    <property type="evidence" value="ECO:0007669"/>
    <property type="project" value="UniProtKB-UniRule"/>
</dbReference>
<feature type="binding site" evidence="1">
    <location>
        <position position="243"/>
    </location>
    <ligand>
        <name>Fe cation</name>
        <dbReference type="ChEBI" id="CHEBI:24875"/>
    </ligand>
</feature>
<feature type="transmembrane region" description="Helical" evidence="1">
    <location>
        <begin position="276"/>
        <end position="295"/>
    </location>
</feature>
<feature type="binding site" evidence="1">
    <location>
        <position position="117"/>
    </location>
    <ligand>
        <name>Fe cation</name>
        <dbReference type="ChEBI" id="CHEBI:24875"/>
    </ligand>
</feature>
<feature type="binding site" evidence="1">
    <location>
        <position position="58"/>
    </location>
    <ligand>
        <name>Fe cation</name>
        <dbReference type="ChEBI" id="CHEBI:24875"/>
    </ligand>
</feature>
<feature type="binding site" evidence="1">
    <location>
        <position position="239"/>
    </location>
    <ligand>
        <name>Fe cation</name>
        <dbReference type="ChEBI" id="CHEBI:24875"/>
    </ligand>
</feature>
<reference evidence="2 3" key="1">
    <citation type="submission" date="2017-04" db="EMBL/GenBank/DDBJ databases">
        <authorList>
            <person name="Afonso C.L."/>
            <person name="Miller P.J."/>
            <person name="Scott M.A."/>
            <person name="Spackman E."/>
            <person name="Goraichik I."/>
            <person name="Dimitrov K.M."/>
            <person name="Suarez D.L."/>
            <person name="Swayne D.E."/>
        </authorList>
    </citation>
    <scope>NUCLEOTIDE SEQUENCE [LARGE SCALE GENOMIC DNA]</scope>
    <source>
        <strain evidence="2 3">DSM 11622</strain>
    </source>
</reference>
<evidence type="ECO:0000313" key="2">
    <source>
        <dbReference type="EMBL" id="SMB99282.1"/>
    </source>
</evidence>
<feature type="transmembrane region" description="Helical" evidence="1">
    <location>
        <begin position="217"/>
        <end position="238"/>
    </location>
</feature>
<keyword evidence="1" id="KW-0560">Oxidoreductase</keyword>
<feature type="transmembrane region" description="Helical" evidence="1">
    <location>
        <begin position="20"/>
        <end position="39"/>
    </location>
</feature>
<dbReference type="GO" id="GO:0003834">
    <property type="term" value="F:beta-carotene 15,15'-dioxygenase activity"/>
    <property type="evidence" value="ECO:0007669"/>
    <property type="project" value="UniProtKB-EC"/>
</dbReference>
<proteinExistence type="inferred from homology"/>
<evidence type="ECO:0000256" key="1">
    <source>
        <dbReference type="HAMAP-Rule" id="MF_02093"/>
    </source>
</evidence>
<gene>
    <name evidence="2" type="ORF">SAMN00120144_0113</name>
</gene>
<dbReference type="AlphaFoldDB" id="A0A1W1W0X5"/>
<feature type="transmembrane region" description="Helical" evidence="1">
    <location>
        <begin position="301"/>
        <end position="324"/>
    </location>
</feature>
<evidence type="ECO:0000313" key="3">
    <source>
        <dbReference type="Proteomes" id="UP000192266"/>
    </source>
</evidence>
<keyword evidence="1" id="KW-0223">Dioxygenase</keyword>
<dbReference type="Pfam" id="PF15461">
    <property type="entry name" value="BCD"/>
    <property type="match status" value="1"/>
</dbReference>
<dbReference type="GO" id="GO:0005506">
    <property type="term" value="F:iron ion binding"/>
    <property type="evidence" value="ECO:0007669"/>
    <property type="project" value="UniProtKB-UniRule"/>
</dbReference>
<feature type="transmembrane region" description="Helical" evidence="1">
    <location>
        <begin position="78"/>
        <end position="101"/>
    </location>
</feature>
<dbReference type="HAMAP" id="MF_02093">
    <property type="entry name" value="Beta_carotene_diox"/>
    <property type="match status" value="1"/>
</dbReference>
<comment type="subcellular location">
    <subcellularLocation>
        <location evidence="1">Cell membrane</location>
        <topology evidence="1">Multi-pass membrane protein</topology>
    </subcellularLocation>
</comment>
<keyword evidence="1" id="KW-1133">Transmembrane helix</keyword>
<dbReference type="EMBL" id="FWWW01000091">
    <property type="protein sequence ID" value="SMB99282.1"/>
    <property type="molecule type" value="Genomic_DNA"/>
</dbReference>
<dbReference type="OrthoDB" id="882441at2"/>
<feature type="transmembrane region" description="Helical" evidence="1">
    <location>
        <begin position="45"/>
        <end position="66"/>
    </location>
</feature>